<dbReference type="PANTHER" id="PTHR23019">
    <property type="entry name" value="NUCLEAR PORE MEMBRANE GLYCOPROTEIN GP210-RELATED"/>
    <property type="match status" value="1"/>
</dbReference>
<evidence type="ECO:0000256" key="6">
    <source>
        <dbReference type="ARBA" id="ARBA00023136"/>
    </source>
</evidence>
<dbReference type="InterPro" id="IPR008964">
    <property type="entry name" value="Invasin/intimin_cell_adhesion"/>
</dbReference>
<sequence length="1843" mass="198986">MGTISLLGKLFPLWKVILVFACIHYSSSYRLNVPRVLLPYHPTIPVKFLLEVTQPTGGCFVWRSTRPDVVSVMPIGVRPGECSDKAEIRATAKAVSAELSAVIFAEDSASGTMLSCGVTVDQISRIRVETTTKILFVDAAPARMIIEAFNAEGDKFSTLSEIPIDWELSHSGDGRPLRIVPFEQSTYEAPPEIITLENNKKKGYIILVEGVLTGSATLTARFAEPHFSNIESHSLELTVVANLLLLPAHDLYLPVHAVVPFQVQIVKQSSTEVVPMPSSAYFLQVDSNTVCSLDKATSSIRALARGRTDIHLFSQNVDVKAKTGVRPPSTAINVVDPETIQWMISGGGNWLLQTGTLYKFSVLLLDPHGNTMYISDNLRFESVIPSEFFDISHSSKNGTYFEATPKKVGRAVLKSKFVAVVDQNGENRETTGKVTGEQSVQIVDPVRIAPSQVMLPYLPRRRTSFALKATGGSGLYDWSVADTTICSVDTNGLLSGASPGATTVTVSDKRNPAHKDVVEVSVLDVISLTFGETRKEAEVGTDLVLNVQLMGSGLLNSVPFTDCRAADFRVLSSDNGVFKPVPEAVPTLPVMGTGCSTVTLRAMSSGDAKVTVSFGKYEATLDVSAYEPLKVLSNDLALGLGSSASVRFEGGPRPWLLDSSSHYSEASSVKHVTSSVFDDVLNVKCGSEDGSSTVILQVGNKPSSTLPLPALSTVEVSICCARPGRLVISSVNGNLPKCPSNVRILLNEASMKLTLKAHALCGKGGERPLDSITGFDIKWSTANKSAIKIETTAADKTSATIRGQGTSGNIMVAAEILEQGKIRSRVALRTTFDVRLVQPMQMEPSKLVLWNEVAALGTVKLIHGSGHFVVHDLPGAPFTASLKGDSVTVTPRSQGTGSLRVQDVCIGDDFLDIPVKITDIHSLIVYGPQFMEVGSEAEVTVDAVDEAGSSFSRDHGALSNAVLESTEANVHISKISGARYRVRALSVGGVSLKAKSPSASGRTLASRPHTIQVFSPLTLLPQKLTLIPESTFQLEVIGGPQPTPPIDFALNNSKIASVESNALITSKNLGYTSITGTVNIGGGHSTQSTVVLRVVSLAGIRAIASTQMTETGSRIWVRVNGLDNAETPFAFGGALYPFKVTWTVSHPGVLKIVHPFGPSISEVDDNRFAISLEGASAGTAIVKVRVELAPHAKDHFIRSKREFEDSVEVRVEEPLSMRQPKLPIPSIRLAQNTQMRLETAWPPSVVEFSVPPEYASRLSVTKAGIVQAKSLAGPAVVVVRRTDSSDNETSVIPVTICAVNSLDVLLSNEIEPVSVTPLQHLPVGVKIVLQVVFRDSRGRQLSASSSSISYRPHRFDLTEIVSADANRTLTITMKSPGDTVLMIWNTAVPSQNVFVRLSAVEQLYPSHRRPVVSDIVCFESPLAGSMRWSSSDDRIEWLDVEQGVAKLSQQGSTHVTVNVADQKLTTSMFIRAAEQLRFVDDHPKFVTNEGGASFEFPVNVAANGTDLSASVMTGCSESQLEALSSLRAPFECIASFTNGKIGPAVNILSTRAVFSPRTRMYSCVIERQEAGYVRLDVINAPQMELKLTAKWLGDSQIPAAVTSTTFHMAMRVLDSEVQLSDVDHKSAVISVQVPSYQLRQVTISGCAGDIVTVSDTRQPAGSNGAANKFFLVKLNIKSAALWSDLSQKCSVTIENSVTGQIVHVPVRIRIVGQAAKQVYNALDSANFFEFVLIFLQHYSWIIPSLMWFCALGIITIAIYWFIRRRIWEKEGTFNDTTLRSNMSTSLLSRPSMSVQSSPSFFRQSPLGKSTPIFGDSTATGMKARPMGARGEPSLWSTDSTRRI</sequence>
<feature type="transmembrane region" description="Helical" evidence="10">
    <location>
        <begin position="1740"/>
        <end position="1762"/>
    </location>
</feature>
<dbReference type="Proteomes" id="UP000025227">
    <property type="component" value="Unplaced"/>
</dbReference>
<dbReference type="Pfam" id="PF22963">
    <property type="entry name" value="Ig_NUP210_3rd"/>
    <property type="match status" value="1"/>
</dbReference>
<evidence type="ECO:0000256" key="3">
    <source>
        <dbReference type="ARBA" id="ARBA00022692"/>
    </source>
</evidence>
<evidence type="ECO:0000256" key="2">
    <source>
        <dbReference type="ARBA" id="ARBA00007313"/>
    </source>
</evidence>
<dbReference type="InterPro" id="IPR055094">
    <property type="entry name" value="NUP210_Ig15"/>
</dbReference>
<dbReference type="WBParaSite" id="HCON_00007360-00001">
    <property type="protein sequence ID" value="HCON_00007360-00001"/>
    <property type="gene ID" value="HCON_00007360"/>
</dbReference>
<evidence type="ECO:0000259" key="11">
    <source>
        <dbReference type="SMART" id="SM00635"/>
    </source>
</evidence>
<dbReference type="Pfam" id="PF24991">
    <property type="entry name" value="Ig_NUP210_4th"/>
    <property type="match status" value="1"/>
</dbReference>
<dbReference type="Gene3D" id="2.60.40.1080">
    <property type="match status" value="1"/>
</dbReference>
<evidence type="ECO:0000256" key="10">
    <source>
        <dbReference type="SAM" id="Phobius"/>
    </source>
</evidence>
<dbReference type="InterPro" id="IPR003343">
    <property type="entry name" value="Big_2"/>
</dbReference>
<dbReference type="Pfam" id="PF22967">
    <property type="entry name" value="Ig_NUP210_1st"/>
    <property type="match status" value="1"/>
</dbReference>
<evidence type="ECO:0000313" key="13">
    <source>
        <dbReference type="WBParaSite" id="HCON_00007360-00001"/>
    </source>
</evidence>
<dbReference type="Pfam" id="PF22959">
    <property type="entry name" value="Ig_NUP210_15th"/>
    <property type="match status" value="1"/>
</dbReference>
<dbReference type="InterPro" id="IPR058779">
    <property type="entry name" value="Ig_NUP210_13th"/>
</dbReference>
<evidence type="ECO:0000256" key="1">
    <source>
        <dbReference type="ARBA" id="ARBA00004590"/>
    </source>
</evidence>
<dbReference type="GO" id="GO:0005643">
    <property type="term" value="C:nuclear pore"/>
    <property type="evidence" value="ECO:0007669"/>
    <property type="project" value="TreeGrafter"/>
</dbReference>
<dbReference type="SUPFAM" id="SSF49373">
    <property type="entry name" value="Invasin/intimin cell-adhesion fragments"/>
    <property type="match status" value="1"/>
</dbReference>
<dbReference type="InterPro" id="IPR056898">
    <property type="entry name" value="Ig_NUP210_6th"/>
</dbReference>
<dbReference type="GO" id="GO:0031965">
    <property type="term" value="C:nuclear membrane"/>
    <property type="evidence" value="ECO:0007669"/>
    <property type="project" value="UniProtKB-SubCell"/>
</dbReference>
<dbReference type="InterPro" id="IPR055095">
    <property type="entry name" value="NUP210_Ig_C"/>
</dbReference>
<dbReference type="OrthoDB" id="361283at2759"/>
<name>A0A7I4XSZ7_HAECO</name>
<comment type="subcellular location">
    <subcellularLocation>
        <location evidence="1">Nucleus membrane</location>
        <topology evidence="1">Single-pass membrane protein</topology>
    </subcellularLocation>
</comment>
<dbReference type="InterPro" id="IPR055098">
    <property type="entry name" value="Ig_NUP210_3rd"/>
</dbReference>
<dbReference type="Pfam" id="PF26182">
    <property type="entry name" value="Ig_NUP210_5th"/>
    <property type="match status" value="1"/>
</dbReference>
<dbReference type="Pfam" id="PF22962">
    <property type="entry name" value="Ig_NUP210_7th"/>
    <property type="match status" value="1"/>
</dbReference>
<evidence type="ECO:0000256" key="4">
    <source>
        <dbReference type="ARBA" id="ARBA00022729"/>
    </source>
</evidence>
<dbReference type="Pfam" id="PF22957">
    <property type="entry name" value="NUP210_Ig"/>
    <property type="match status" value="1"/>
</dbReference>
<keyword evidence="6 10" id="KW-0472">Membrane</keyword>
<evidence type="ECO:0000256" key="8">
    <source>
        <dbReference type="ARBA" id="ARBA00023242"/>
    </source>
</evidence>
<evidence type="ECO:0000256" key="7">
    <source>
        <dbReference type="ARBA" id="ARBA00023180"/>
    </source>
</evidence>
<dbReference type="InterPro" id="IPR055099">
    <property type="entry name" value="Ig_NUP210_7th"/>
</dbReference>
<dbReference type="InterPro" id="IPR055096">
    <property type="entry name" value="Ig_NUP210_1st"/>
</dbReference>
<feature type="domain" description="BIG2" evidence="11">
    <location>
        <begin position="1013"/>
        <end position="1088"/>
    </location>
</feature>
<feature type="region of interest" description="Disordered" evidence="9">
    <location>
        <begin position="1824"/>
        <end position="1843"/>
    </location>
</feature>
<dbReference type="InterPro" id="IPR045197">
    <property type="entry name" value="NUP210-like"/>
</dbReference>
<evidence type="ECO:0000256" key="9">
    <source>
        <dbReference type="SAM" id="MobiDB-lite"/>
    </source>
</evidence>
<dbReference type="InterPro" id="IPR055097">
    <property type="entry name" value="Ig_NUP210_2nd"/>
</dbReference>
<evidence type="ECO:0000313" key="12">
    <source>
        <dbReference type="Proteomes" id="UP000025227"/>
    </source>
</evidence>
<accession>A0A7I4XSZ7</accession>
<keyword evidence="5 10" id="KW-1133">Transmembrane helix</keyword>
<dbReference type="InterPro" id="IPR056897">
    <property type="entry name" value="Ig_NUP210_4th"/>
</dbReference>
<dbReference type="OMA" id="HNMYEGT"/>
<dbReference type="Pfam" id="PF24935">
    <property type="entry name" value="Ig_NUP210_6th"/>
    <property type="match status" value="1"/>
</dbReference>
<keyword evidence="8" id="KW-0539">Nucleus</keyword>
<feature type="domain" description="BIG2" evidence="11">
    <location>
        <begin position="442"/>
        <end position="518"/>
    </location>
</feature>
<evidence type="ECO:0000256" key="5">
    <source>
        <dbReference type="ARBA" id="ARBA00022989"/>
    </source>
</evidence>
<comment type="similarity">
    <text evidence="2">Belongs to the NUP210 family.</text>
</comment>
<keyword evidence="3 10" id="KW-0812">Transmembrane</keyword>
<dbReference type="PANTHER" id="PTHR23019:SF0">
    <property type="entry name" value="NUCLEAR PORE MEMBRANE GLYCOPROTEIN 210"/>
    <property type="match status" value="1"/>
</dbReference>
<keyword evidence="7" id="KW-0325">Glycoprotein</keyword>
<reference evidence="13" key="1">
    <citation type="submission" date="2020-12" db="UniProtKB">
        <authorList>
            <consortium name="WormBaseParasite"/>
        </authorList>
    </citation>
    <scope>IDENTIFICATION</scope>
    <source>
        <strain evidence="13">MHco3</strain>
    </source>
</reference>
<dbReference type="Pfam" id="PF26181">
    <property type="entry name" value="Ig_NUP210_13th"/>
    <property type="match status" value="1"/>
</dbReference>
<dbReference type="Pfam" id="PF22969">
    <property type="entry name" value="Ig_NUP210_2nd"/>
    <property type="match status" value="1"/>
</dbReference>
<feature type="compositionally biased region" description="Polar residues" evidence="9">
    <location>
        <begin position="1834"/>
        <end position="1843"/>
    </location>
</feature>
<keyword evidence="12" id="KW-1185">Reference proteome</keyword>
<protein>
    <submittedName>
        <fullName evidence="13">BIG2 domain-containing protein</fullName>
    </submittedName>
</protein>
<proteinExistence type="inferred from homology"/>
<dbReference type="SMART" id="SM00635">
    <property type="entry name" value="BID_2"/>
    <property type="match status" value="2"/>
</dbReference>
<organism evidence="12 13">
    <name type="scientific">Haemonchus contortus</name>
    <name type="common">Barber pole worm</name>
    <dbReference type="NCBI Taxonomy" id="6289"/>
    <lineage>
        <taxon>Eukaryota</taxon>
        <taxon>Metazoa</taxon>
        <taxon>Ecdysozoa</taxon>
        <taxon>Nematoda</taxon>
        <taxon>Chromadorea</taxon>
        <taxon>Rhabditida</taxon>
        <taxon>Rhabditina</taxon>
        <taxon>Rhabditomorpha</taxon>
        <taxon>Strongyloidea</taxon>
        <taxon>Trichostrongylidae</taxon>
        <taxon>Haemonchus</taxon>
    </lineage>
</organism>
<keyword evidence="4" id="KW-0732">Signal</keyword>